<dbReference type="EMBL" id="CACTIH010009542">
    <property type="protein sequence ID" value="CAA3032210.1"/>
    <property type="molecule type" value="Genomic_DNA"/>
</dbReference>
<keyword evidence="2" id="KW-0716">Sensory transduction</keyword>
<feature type="region of interest" description="Disordered" evidence="5">
    <location>
        <begin position="1"/>
        <end position="24"/>
    </location>
</feature>
<feature type="domain" description="PAS" evidence="6">
    <location>
        <begin position="98"/>
        <end position="141"/>
    </location>
</feature>
<evidence type="ECO:0000256" key="3">
    <source>
        <dbReference type="ARBA" id="ARBA00022991"/>
    </source>
</evidence>
<evidence type="ECO:0000256" key="4">
    <source>
        <dbReference type="ARBA" id="ARBA00023170"/>
    </source>
</evidence>
<keyword evidence="8" id="KW-1185">Reference proteome</keyword>
<feature type="compositionally biased region" description="Gly residues" evidence="5">
    <location>
        <begin position="68"/>
        <end position="78"/>
    </location>
</feature>
<dbReference type="Gene3D" id="3.30.450.20">
    <property type="entry name" value="PAS domain"/>
    <property type="match status" value="1"/>
</dbReference>
<keyword evidence="4" id="KW-0675">Receptor</keyword>
<feature type="region of interest" description="Disordered" evidence="5">
    <location>
        <begin position="60"/>
        <end position="80"/>
    </location>
</feature>
<evidence type="ECO:0000313" key="7">
    <source>
        <dbReference type="EMBL" id="CAA3032210.1"/>
    </source>
</evidence>
<dbReference type="SUPFAM" id="SSF55785">
    <property type="entry name" value="PYP-like sensor domain (PAS domain)"/>
    <property type="match status" value="1"/>
</dbReference>
<dbReference type="CDD" id="cd00130">
    <property type="entry name" value="PAS"/>
    <property type="match status" value="1"/>
</dbReference>
<name>A0A8S0VHE1_OLEEU</name>
<dbReference type="GO" id="GO:0009881">
    <property type="term" value="F:photoreceptor activity"/>
    <property type="evidence" value="ECO:0007669"/>
    <property type="project" value="UniProtKB-KW"/>
</dbReference>
<sequence length="147" mass="15942">MSKLMNSTHSTINHNYNQRSHSVSPQRVPWTRACGRVGGLVGPGREGRHHSDIHRLCKESNSKDVHSSGGGGGGGGGPVAVNFTDKQYRNILRSMGQNRSAENLYGYSAAEALGQDILELVTDGRDFAVGRNTMRRVMMGKNWTGSS</sequence>
<proteinExistence type="predicted"/>
<organism evidence="7 8">
    <name type="scientific">Olea europaea subsp. europaea</name>
    <dbReference type="NCBI Taxonomy" id="158383"/>
    <lineage>
        <taxon>Eukaryota</taxon>
        <taxon>Viridiplantae</taxon>
        <taxon>Streptophyta</taxon>
        <taxon>Embryophyta</taxon>
        <taxon>Tracheophyta</taxon>
        <taxon>Spermatophyta</taxon>
        <taxon>Magnoliopsida</taxon>
        <taxon>eudicotyledons</taxon>
        <taxon>Gunneridae</taxon>
        <taxon>Pentapetalae</taxon>
        <taxon>asterids</taxon>
        <taxon>lamiids</taxon>
        <taxon>Lamiales</taxon>
        <taxon>Oleaceae</taxon>
        <taxon>Oleeae</taxon>
        <taxon>Olea</taxon>
    </lineage>
</organism>
<keyword evidence="3" id="KW-0157">Chromophore</keyword>
<comment type="caution">
    <text evidence="7">The sequence shown here is derived from an EMBL/GenBank/DDBJ whole genome shotgun (WGS) entry which is preliminary data.</text>
</comment>
<dbReference type="Proteomes" id="UP000594638">
    <property type="component" value="Unassembled WGS sequence"/>
</dbReference>
<evidence type="ECO:0000256" key="5">
    <source>
        <dbReference type="SAM" id="MobiDB-lite"/>
    </source>
</evidence>
<evidence type="ECO:0000259" key="6">
    <source>
        <dbReference type="PROSITE" id="PS50112"/>
    </source>
</evidence>
<accession>A0A8S0VHE1</accession>
<evidence type="ECO:0000256" key="2">
    <source>
        <dbReference type="ARBA" id="ARBA00022606"/>
    </source>
</evidence>
<reference evidence="7 8" key="1">
    <citation type="submission" date="2019-12" db="EMBL/GenBank/DDBJ databases">
        <authorList>
            <person name="Alioto T."/>
            <person name="Alioto T."/>
            <person name="Gomez Garrido J."/>
        </authorList>
    </citation>
    <scope>NUCLEOTIDE SEQUENCE [LARGE SCALE GENOMIC DNA]</scope>
</reference>
<evidence type="ECO:0000313" key="8">
    <source>
        <dbReference type="Proteomes" id="UP000594638"/>
    </source>
</evidence>
<dbReference type="InterPro" id="IPR000014">
    <property type="entry name" value="PAS"/>
</dbReference>
<dbReference type="Gramene" id="OE9A059918T1">
    <property type="protein sequence ID" value="OE9A059918C1"/>
    <property type="gene ID" value="OE9A059918"/>
</dbReference>
<dbReference type="AlphaFoldDB" id="A0A8S0VHE1"/>
<gene>
    <name evidence="7" type="ORF">OLEA9_A059918</name>
</gene>
<evidence type="ECO:0000256" key="1">
    <source>
        <dbReference type="ARBA" id="ARBA00022543"/>
    </source>
</evidence>
<keyword evidence="1" id="KW-0600">Photoreceptor protein</keyword>
<protein>
    <recommendedName>
        <fullName evidence="6">PAS domain-containing protein</fullName>
    </recommendedName>
</protein>
<dbReference type="PROSITE" id="PS50112">
    <property type="entry name" value="PAS"/>
    <property type="match status" value="1"/>
</dbReference>
<dbReference type="InterPro" id="IPR035965">
    <property type="entry name" value="PAS-like_dom_sf"/>
</dbReference>
<dbReference type="OrthoDB" id="1565135at2759"/>